<feature type="transmembrane region" description="Helical" evidence="12">
    <location>
        <begin position="134"/>
        <end position="152"/>
    </location>
</feature>
<feature type="binding site" description="axial binding residue" evidence="11">
    <location>
        <position position="112"/>
    </location>
    <ligand>
        <name>heme b</name>
        <dbReference type="ChEBI" id="CHEBI:60344"/>
        <note>ligand shared with SDHC</note>
    </ligand>
    <ligandPart>
        <name>Fe</name>
        <dbReference type="ChEBI" id="CHEBI:18248"/>
    </ligandPart>
</feature>
<protein>
    <recommendedName>
        <fullName evidence="12">Succinate dehydrogenase [ubiquinone] cytochrome b small subunit</fullName>
    </recommendedName>
</protein>
<evidence type="ECO:0000256" key="3">
    <source>
        <dbReference type="ARBA" id="ARBA00022448"/>
    </source>
</evidence>
<dbReference type="EMBL" id="NEDP02005569">
    <property type="protein sequence ID" value="OWF38273.1"/>
    <property type="molecule type" value="Genomic_DNA"/>
</dbReference>
<evidence type="ECO:0000256" key="4">
    <source>
        <dbReference type="ARBA" id="ARBA00022692"/>
    </source>
</evidence>
<gene>
    <name evidence="13" type="ORF">KP79_PYT17199</name>
</gene>
<keyword evidence="6 12" id="KW-0809">Transit peptide</keyword>
<dbReference type="GO" id="GO:0006099">
    <property type="term" value="P:tricarboxylic acid cycle"/>
    <property type="evidence" value="ECO:0007669"/>
    <property type="project" value="UniProtKB-KW"/>
</dbReference>
<evidence type="ECO:0000256" key="6">
    <source>
        <dbReference type="ARBA" id="ARBA00022946"/>
    </source>
</evidence>
<evidence type="ECO:0000256" key="11">
    <source>
        <dbReference type="PIRSR" id="PIRSR607992-2"/>
    </source>
</evidence>
<evidence type="ECO:0000313" key="13">
    <source>
        <dbReference type="EMBL" id="OWF38273.1"/>
    </source>
</evidence>
<comment type="caution">
    <text evidence="13">The sequence shown here is derived from an EMBL/GenBank/DDBJ whole genome shotgun (WGS) entry which is preliminary data.</text>
</comment>
<keyword evidence="5 12" id="KW-0999">Mitochondrion inner membrane</keyword>
<comment type="similarity">
    <text evidence="2 12">Belongs to the CybS family.</text>
</comment>
<dbReference type="GO" id="GO:0020037">
    <property type="term" value="F:heme binding"/>
    <property type="evidence" value="ECO:0007669"/>
    <property type="project" value="TreeGrafter"/>
</dbReference>
<sequence length="167" mass="18641">MASSSLLRGCGGARQLFFRPNSVQKALSCHIRKDISAKIFSTSSSASSLEYFRARRGPFTPEEKQHGHSMLASTHWKIERVVAISMLPILPACIYLGGPVSDFIITTTVLAHGHWGVHGVLTDYVEKFFPPVQYLWYIISILGFAGMMHFNYNDVGITKAIAMFWSL</sequence>
<keyword evidence="12" id="KW-0249">Electron transport</keyword>
<dbReference type="PANTHER" id="PTHR13337">
    <property type="entry name" value="SUCCINATE DEHYDROGENASE"/>
    <property type="match status" value="1"/>
</dbReference>
<evidence type="ECO:0000256" key="5">
    <source>
        <dbReference type="ARBA" id="ARBA00022792"/>
    </source>
</evidence>
<name>A0A210PP67_MIZYE</name>
<keyword evidence="12" id="KW-0816">Tricarboxylic acid cycle</keyword>
<proteinExistence type="inferred from homology"/>
<evidence type="ECO:0000256" key="1">
    <source>
        <dbReference type="ARBA" id="ARBA00004448"/>
    </source>
</evidence>
<keyword evidence="4 12" id="KW-0812">Transmembrane</keyword>
<dbReference type="Gene3D" id="1.20.1300.10">
    <property type="entry name" value="Fumarate reductase/succinate dehydrogenase, transmembrane subunit"/>
    <property type="match status" value="1"/>
</dbReference>
<accession>A0A210PP67</accession>
<dbReference type="AlphaFoldDB" id="A0A210PP67"/>
<keyword evidence="11 12" id="KW-0479">Metal-binding</keyword>
<dbReference type="GO" id="GO:0005743">
    <property type="term" value="C:mitochondrial inner membrane"/>
    <property type="evidence" value="ECO:0007669"/>
    <property type="project" value="UniProtKB-SubCell"/>
</dbReference>
<dbReference type="PANTHER" id="PTHR13337:SF2">
    <property type="entry name" value="SUCCINATE DEHYDROGENASE [UBIQUINONE] CYTOCHROME B SMALL SUBUNIT, MITOCHONDRIAL"/>
    <property type="match status" value="1"/>
</dbReference>
<dbReference type="InterPro" id="IPR007992">
    <property type="entry name" value="CybS"/>
</dbReference>
<evidence type="ECO:0000256" key="9">
    <source>
        <dbReference type="ARBA" id="ARBA00023136"/>
    </source>
</evidence>
<dbReference type="Proteomes" id="UP000242188">
    <property type="component" value="Unassembled WGS sequence"/>
</dbReference>
<keyword evidence="3 12" id="KW-0813">Transport</keyword>
<reference evidence="13 14" key="1">
    <citation type="journal article" date="2017" name="Nat. Ecol. Evol.">
        <title>Scallop genome provides insights into evolution of bilaterian karyotype and development.</title>
        <authorList>
            <person name="Wang S."/>
            <person name="Zhang J."/>
            <person name="Jiao W."/>
            <person name="Li J."/>
            <person name="Xun X."/>
            <person name="Sun Y."/>
            <person name="Guo X."/>
            <person name="Huan P."/>
            <person name="Dong B."/>
            <person name="Zhang L."/>
            <person name="Hu X."/>
            <person name="Sun X."/>
            <person name="Wang J."/>
            <person name="Zhao C."/>
            <person name="Wang Y."/>
            <person name="Wang D."/>
            <person name="Huang X."/>
            <person name="Wang R."/>
            <person name="Lv J."/>
            <person name="Li Y."/>
            <person name="Zhang Z."/>
            <person name="Liu B."/>
            <person name="Lu W."/>
            <person name="Hui Y."/>
            <person name="Liang J."/>
            <person name="Zhou Z."/>
            <person name="Hou R."/>
            <person name="Li X."/>
            <person name="Liu Y."/>
            <person name="Li H."/>
            <person name="Ning X."/>
            <person name="Lin Y."/>
            <person name="Zhao L."/>
            <person name="Xing Q."/>
            <person name="Dou J."/>
            <person name="Li Y."/>
            <person name="Mao J."/>
            <person name="Guo H."/>
            <person name="Dou H."/>
            <person name="Li T."/>
            <person name="Mu C."/>
            <person name="Jiang W."/>
            <person name="Fu Q."/>
            <person name="Fu X."/>
            <person name="Miao Y."/>
            <person name="Liu J."/>
            <person name="Yu Q."/>
            <person name="Li R."/>
            <person name="Liao H."/>
            <person name="Li X."/>
            <person name="Kong Y."/>
            <person name="Jiang Z."/>
            <person name="Chourrout D."/>
            <person name="Li R."/>
            <person name="Bao Z."/>
        </authorList>
    </citation>
    <scope>NUCLEOTIDE SEQUENCE [LARGE SCALE GENOMIC DNA]</scope>
    <source>
        <strain evidence="13 14">PY_sf001</strain>
    </source>
</reference>
<dbReference type="STRING" id="6573.A0A210PP67"/>
<evidence type="ECO:0000256" key="12">
    <source>
        <dbReference type="RuleBase" id="RU364031"/>
    </source>
</evidence>
<dbReference type="GO" id="GO:0048039">
    <property type="term" value="F:ubiquinone binding"/>
    <property type="evidence" value="ECO:0007669"/>
    <property type="project" value="TreeGrafter"/>
</dbReference>
<comment type="caution">
    <text evidence="12">Lacks conserved residue(s) required for the propagation of feature annotation.</text>
</comment>
<comment type="function">
    <text evidence="12">Membrane-anchoring subunit of succinate dehydrogenase (SDH) that is involved in complex II of the mitochondrial electron transport chain and is responsible for transferring electrons from succinate to ubiquinone (coenzyme Q).</text>
</comment>
<evidence type="ECO:0000256" key="7">
    <source>
        <dbReference type="ARBA" id="ARBA00022989"/>
    </source>
</evidence>
<feature type="binding site" evidence="10">
    <location>
        <position position="124"/>
    </location>
    <ligand>
        <name>a ubiquinone</name>
        <dbReference type="ChEBI" id="CHEBI:16389"/>
        <note>ligand shared with IP/SDHB</note>
    </ligand>
</feature>
<evidence type="ECO:0000256" key="2">
    <source>
        <dbReference type="ARBA" id="ARBA00007294"/>
    </source>
</evidence>
<keyword evidence="13" id="KW-0830">Ubiquinone</keyword>
<keyword evidence="8 12" id="KW-0496">Mitochondrion</keyword>
<keyword evidence="9 12" id="KW-0472">Membrane</keyword>
<evidence type="ECO:0000256" key="10">
    <source>
        <dbReference type="PIRSR" id="PIRSR607992-1"/>
    </source>
</evidence>
<evidence type="ECO:0000313" key="14">
    <source>
        <dbReference type="Proteomes" id="UP000242188"/>
    </source>
</evidence>
<dbReference type="GO" id="GO:0006121">
    <property type="term" value="P:mitochondrial electron transport, succinate to ubiquinone"/>
    <property type="evidence" value="ECO:0007669"/>
    <property type="project" value="TreeGrafter"/>
</dbReference>
<dbReference type="OrthoDB" id="18577at2759"/>
<dbReference type="GO" id="GO:0046872">
    <property type="term" value="F:metal ion binding"/>
    <property type="evidence" value="ECO:0007669"/>
    <property type="project" value="UniProtKB-KW"/>
</dbReference>
<evidence type="ECO:0000256" key="8">
    <source>
        <dbReference type="ARBA" id="ARBA00023128"/>
    </source>
</evidence>
<keyword evidence="11" id="KW-0408">Iron</keyword>
<keyword evidence="12" id="KW-0349">Heme</keyword>
<keyword evidence="14" id="KW-1185">Reference proteome</keyword>
<comment type="subcellular location">
    <subcellularLocation>
        <location evidence="1 12">Mitochondrion inner membrane</location>
        <topology evidence="1 12">Multi-pass membrane protein</topology>
    </subcellularLocation>
</comment>
<keyword evidence="7 12" id="KW-1133">Transmembrane helix</keyword>
<dbReference type="Pfam" id="PF05328">
    <property type="entry name" value="CybS"/>
    <property type="match status" value="1"/>
</dbReference>
<organism evidence="13 14">
    <name type="scientific">Mizuhopecten yessoensis</name>
    <name type="common">Japanese scallop</name>
    <name type="synonym">Patinopecten yessoensis</name>
    <dbReference type="NCBI Taxonomy" id="6573"/>
    <lineage>
        <taxon>Eukaryota</taxon>
        <taxon>Metazoa</taxon>
        <taxon>Spiralia</taxon>
        <taxon>Lophotrochozoa</taxon>
        <taxon>Mollusca</taxon>
        <taxon>Bivalvia</taxon>
        <taxon>Autobranchia</taxon>
        <taxon>Pteriomorphia</taxon>
        <taxon>Pectinida</taxon>
        <taxon>Pectinoidea</taxon>
        <taxon>Pectinidae</taxon>
        <taxon>Mizuhopecten</taxon>
    </lineage>
</organism>
<dbReference type="InterPro" id="IPR034804">
    <property type="entry name" value="SQR/QFR_C/D"/>
</dbReference>
<dbReference type="CDD" id="cd03496">
    <property type="entry name" value="SQR_TypeC_CybS"/>
    <property type="match status" value="1"/>
</dbReference>